<comment type="subcellular location">
    <subcellularLocation>
        <location evidence="3">Cell membrane</location>
        <topology evidence="3">Lipid-anchor</topology>
        <topology evidence="3">GPI-anchor</topology>
    </subcellularLocation>
    <subcellularLocation>
        <location evidence="2">Golgi apparatus</location>
    </subcellularLocation>
    <subcellularLocation>
        <location evidence="1">Membrane raft</location>
    </subcellularLocation>
    <subcellularLocation>
        <location evidence="4">Secreted</location>
    </subcellularLocation>
</comment>
<evidence type="ECO:0000256" key="18">
    <source>
        <dbReference type="ARBA" id="ARBA00023198"/>
    </source>
</evidence>
<dbReference type="eggNOG" id="KOG4641">
    <property type="taxonomic scope" value="Eukaryota"/>
</dbReference>
<proteinExistence type="predicted"/>
<keyword evidence="21" id="KW-1133">Transmembrane helix</keyword>
<evidence type="ECO:0000256" key="7">
    <source>
        <dbReference type="ARBA" id="ARBA00022525"/>
    </source>
</evidence>
<keyword evidence="6" id="KW-1003">Cell membrane</keyword>
<dbReference type="Gene3D" id="3.80.10.10">
    <property type="entry name" value="Ribonuclease Inhibitor"/>
    <property type="match status" value="2"/>
</dbReference>
<dbReference type="AlphaFoldDB" id="A0A151NQZ5"/>
<evidence type="ECO:0000256" key="1">
    <source>
        <dbReference type="ARBA" id="ARBA00004285"/>
    </source>
</evidence>
<evidence type="ECO:0000256" key="6">
    <source>
        <dbReference type="ARBA" id="ARBA00022475"/>
    </source>
</evidence>
<keyword evidence="8" id="KW-0399">Innate immunity</keyword>
<evidence type="ECO:0000256" key="12">
    <source>
        <dbReference type="ARBA" id="ARBA00022737"/>
    </source>
</evidence>
<accession>A0A151NQZ5</accession>
<evidence type="ECO:0000256" key="21">
    <source>
        <dbReference type="SAM" id="Phobius"/>
    </source>
</evidence>
<evidence type="ECO:0000256" key="19">
    <source>
        <dbReference type="ARBA" id="ARBA00023288"/>
    </source>
</evidence>
<dbReference type="GO" id="GO:0009897">
    <property type="term" value="C:external side of plasma membrane"/>
    <property type="evidence" value="ECO:0007669"/>
    <property type="project" value="TreeGrafter"/>
</dbReference>
<dbReference type="SMART" id="SM00369">
    <property type="entry name" value="LRR_TYP"/>
    <property type="match status" value="5"/>
</dbReference>
<dbReference type="InterPro" id="IPR001611">
    <property type="entry name" value="Leu-rich_rpt"/>
</dbReference>
<keyword evidence="7" id="KW-0964">Secreted</keyword>
<keyword evidence="12" id="KW-0677">Repeat</keyword>
<dbReference type="GO" id="GO:0045087">
    <property type="term" value="P:innate immune response"/>
    <property type="evidence" value="ECO:0007669"/>
    <property type="project" value="UniProtKB-KW"/>
</dbReference>
<keyword evidence="11" id="KW-0732">Signal</keyword>
<dbReference type="Pfam" id="PF13855">
    <property type="entry name" value="LRR_8"/>
    <property type="match status" value="1"/>
</dbReference>
<evidence type="ECO:0000256" key="11">
    <source>
        <dbReference type="ARBA" id="ARBA00022729"/>
    </source>
</evidence>
<evidence type="ECO:0000313" key="23">
    <source>
        <dbReference type="Proteomes" id="UP000050525"/>
    </source>
</evidence>
<dbReference type="STRING" id="8496.A0A151NQZ5"/>
<keyword evidence="17" id="KW-0325">Glycoprotein</keyword>
<organism evidence="22 23">
    <name type="scientific">Alligator mississippiensis</name>
    <name type="common">American alligator</name>
    <dbReference type="NCBI Taxonomy" id="8496"/>
    <lineage>
        <taxon>Eukaryota</taxon>
        <taxon>Metazoa</taxon>
        <taxon>Chordata</taxon>
        <taxon>Craniata</taxon>
        <taxon>Vertebrata</taxon>
        <taxon>Euteleostomi</taxon>
        <taxon>Archelosauria</taxon>
        <taxon>Archosauria</taxon>
        <taxon>Crocodylia</taxon>
        <taxon>Alligatoridae</taxon>
        <taxon>Alligatorinae</taxon>
        <taxon>Alligator</taxon>
    </lineage>
</organism>
<gene>
    <name evidence="22" type="primary">CD14</name>
    <name evidence="22" type="ORF">Y1Q_0004812</name>
</gene>
<reference evidence="22 23" key="1">
    <citation type="journal article" date="2012" name="Genome Biol.">
        <title>Sequencing three crocodilian genomes to illuminate the evolution of archosaurs and amniotes.</title>
        <authorList>
            <person name="St John J.A."/>
            <person name="Braun E.L."/>
            <person name="Isberg S.R."/>
            <person name="Miles L.G."/>
            <person name="Chong A.Y."/>
            <person name="Gongora J."/>
            <person name="Dalzell P."/>
            <person name="Moran C."/>
            <person name="Bed'hom B."/>
            <person name="Abzhanov A."/>
            <person name="Burgess S.C."/>
            <person name="Cooksey A.M."/>
            <person name="Castoe T.A."/>
            <person name="Crawford N.G."/>
            <person name="Densmore L.D."/>
            <person name="Drew J.C."/>
            <person name="Edwards S.V."/>
            <person name="Faircloth B.C."/>
            <person name="Fujita M.K."/>
            <person name="Greenwold M.J."/>
            <person name="Hoffmann F.G."/>
            <person name="Howard J.M."/>
            <person name="Iguchi T."/>
            <person name="Janes D.E."/>
            <person name="Khan S.Y."/>
            <person name="Kohno S."/>
            <person name="de Koning A.J."/>
            <person name="Lance S.L."/>
            <person name="McCarthy F.M."/>
            <person name="McCormack J.E."/>
            <person name="Merchant M.E."/>
            <person name="Peterson D.G."/>
            <person name="Pollock D.D."/>
            <person name="Pourmand N."/>
            <person name="Raney B.J."/>
            <person name="Roessler K.A."/>
            <person name="Sanford J.R."/>
            <person name="Sawyer R.H."/>
            <person name="Schmidt C.J."/>
            <person name="Triplett E.W."/>
            <person name="Tuberville T.D."/>
            <person name="Venegas-Anaya M."/>
            <person name="Howard J.T."/>
            <person name="Jarvis E.D."/>
            <person name="Guillette L.J.Jr."/>
            <person name="Glenn T.C."/>
            <person name="Green R.E."/>
            <person name="Ray D.A."/>
        </authorList>
    </citation>
    <scope>NUCLEOTIDE SEQUENCE [LARGE SCALE GENOMIC DNA]</scope>
    <source>
        <strain evidence="22">KSC_2009_1</strain>
    </source>
</reference>
<dbReference type="SUPFAM" id="SSF52047">
    <property type="entry name" value="RNI-like"/>
    <property type="match status" value="1"/>
</dbReference>
<evidence type="ECO:0000256" key="9">
    <source>
        <dbReference type="ARBA" id="ARBA00022614"/>
    </source>
</evidence>
<dbReference type="InterPro" id="IPR003591">
    <property type="entry name" value="Leu-rich_rpt_typical-subtyp"/>
</dbReference>
<keyword evidence="14" id="KW-0333">Golgi apparatus</keyword>
<keyword evidence="13" id="KW-0391">Immunity</keyword>
<evidence type="ECO:0000256" key="2">
    <source>
        <dbReference type="ARBA" id="ARBA00004555"/>
    </source>
</evidence>
<protein>
    <recommendedName>
        <fullName evidence="5">Monocyte differentiation antigen CD14</fullName>
    </recommendedName>
    <alternativeName>
        <fullName evidence="20">Myeloid cell-specific leucine-rich glycoprotein</fullName>
    </alternativeName>
</protein>
<dbReference type="Proteomes" id="UP000050525">
    <property type="component" value="Unassembled WGS sequence"/>
</dbReference>
<keyword evidence="16" id="KW-1015">Disulfide bond</keyword>
<comment type="caution">
    <text evidence="22">The sequence shown here is derived from an EMBL/GenBank/DDBJ whole genome shotgun (WGS) entry which is preliminary data.</text>
</comment>
<evidence type="ECO:0000256" key="16">
    <source>
        <dbReference type="ARBA" id="ARBA00023157"/>
    </source>
</evidence>
<evidence type="ECO:0000256" key="3">
    <source>
        <dbReference type="ARBA" id="ARBA00004609"/>
    </source>
</evidence>
<dbReference type="GO" id="GO:0006954">
    <property type="term" value="P:inflammatory response"/>
    <property type="evidence" value="ECO:0007669"/>
    <property type="project" value="UniProtKB-KW"/>
</dbReference>
<evidence type="ECO:0000313" key="22">
    <source>
        <dbReference type="EMBL" id="KYO39163.1"/>
    </source>
</evidence>
<dbReference type="GO" id="GO:0005576">
    <property type="term" value="C:extracellular region"/>
    <property type="evidence" value="ECO:0007669"/>
    <property type="project" value="UniProtKB-SubCell"/>
</dbReference>
<evidence type="ECO:0000256" key="8">
    <source>
        <dbReference type="ARBA" id="ARBA00022588"/>
    </source>
</evidence>
<evidence type="ECO:0000256" key="14">
    <source>
        <dbReference type="ARBA" id="ARBA00023034"/>
    </source>
</evidence>
<evidence type="ECO:0000256" key="15">
    <source>
        <dbReference type="ARBA" id="ARBA00023136"/>
    </source>
</evidence>
<evidence type="ECO:0000256" key="20">
    <source>
        <dbReference type="ARBA" id="ARBA00031013"/>
    </source>
</evidence>
<evidence type="ECO:0000256" key="5">
    <source>
        <dbReference type="ARBA" id="ARBA00020237"/>
    </source>
</evidence>
<keyword evidence="15 21" id="KW-0472">Membrane</keyword>
<sequence length="461" mass="51353">MDKSGDDPDCWSKSFQLGWLIIMHITQYLVILLFTGLKLSKVEGRCFFNNSQQHCICLHLSEKTLRSLTRCLLATEFEFRGGNLEKYLGFLPFKLEPSVIDMLGTLMVTKVIFGELDVPEVLLASVMKFFSYTQVTMLGFESCTFLGNASWAHMAGQILPISSLRFHNVTSTSLVDRAQDFFSLSSWLESLQNLTVTQSQVARVPCGIGKMFRTLNHLDLSENHFQDQSLGSSFCQGAFPELQVLKLRRNNLISYHTICEMLQQLTSLAHLDLSENNLAASSSSSCLWQPSLSIFNLSSTGIDHIVIPLPPNIEVLDVSFNNLHSLDLSLHFLKELHLSNNKLHAVPSAKNYPALEVLILDGNLISHLSKEELWSLRHLRNVKAGLNPYNCSCSGASEIQALANIESLLQGWPQDYVCKSPPHYQGTLVKDVPVSAVHFNKAAVIVPVCAILIQMCVAGII</sequence>
<dbReference type="GO" id="GO:0005794">
    <property type="term" value="C:Golgi apparatus"/>
    <property type="evidence" value="ECO:0007669"/>
    <property type="project" value="UniProtKB-SubCell"/>
</dbReference>
<dbReference type="GO" id="GO:0045121">
    <property type="term" value="C:membrane raft"/>
    <property type="evidence" value="ECO:0007669"/>
    <property type="project" value="UniProtKB-SubCell"/>
</dbReference>
<keyword evidence="19" id="KW-0449">Lipoprotein</keyword>
<dbReference type="GO" id="GO:0001530">
    <property type="term" value="F:lipopolysaccharide binding"/>
    <property type="evidence" value="ECO:0007669"/>
    <property type="project" value="TreeGrafter"/>
</dbReference>
<evidence type="ECO:0000256" key="4">
    <source>
        <dbReference type="ARBA" id="ARBA00004613"/>
    </source>
</evidence>
<keyword evidence="10" id="KW-0336">GPI-anchor</keyword>
<dbReference type="GO" id="GO:0071222">
    <property type="term" value="P:cellular response to lipopolysaccharide"/>
    <property type="evidence" value="ECO:0007669"/>
    <property type="project" value="TreeGrafter"/>
</dbReference>
<feature type="transmembrane region" description="Helical" evidence="21">
    <location>
        <begin position="17"/>
        <end position="37"/>
    </location>
</feature>
<keyword evidence="18" id="KW-0395">Inflammatory response</keyword>
<dbReference type="InterPro" id="IPR016337">
    <property type="entry name" value="Monocyte_diff_Ag_CD14"/>
</dbReference>
<keyword evidence="23" id="KW-1185">Reference proteome</keyword>
<evidence type="ECO:0000256" key="17">
    <source>
        <dbReference type="ARBA" id="ARBA00023180"/>
    </source>
</evidence>
<dbReference type="InterPro" id="IPR032675">
    <property type="entry name" value="LRR_dom_sf"/>
</dbReference>
<dbReference type="GO" id="GO:0046696">
    <property type="term" value="C:lipopolysaccharide receptor complex"/>
    <property type="evidence" value="ECO:0007669"/>
    <property type="project" value="TreeGrafter"/>
</dbReference>
<keyword evidence="21" id="KW-0812">Transmembrane</keyword>
<dbReference type="EMBL" id="AKHW03002337">
    <property type="protein sequence ID" value="KYO39163.1"/>
    <property type="molecule type" value="Genomic_DNA"/>
</dbReference>
<dbReference type="PANTHER" id="PTHR10630">
    <property type="entry name" value="MONOCYTE DIFFERENTIATION ANTIGEN CD14"/>
    <property type="match status" value="1"/>
</dbReference>
<name>A0A151NQZ5_ALLMI</name>
<dbReference type="PANTHER" id="PTHR10630:SF3">
    <property type="entry name" value="MONOCYTE DIFFERENTIATION ANTIGEN CD14"/>
    <property type="match status" value="1"/>
</dbReference>
<keyword evidence="9" id="KW-0433">Leucine-rich repeat</keyword>
<dbReference type="GO" id="GO:0034142">
    <property type="term" value="P:toll-like receptor 4 signaling pathway"/>
    <property type="evidence" value="ECO:0007669"/>
    <property type="project" value="TreeGrafter"/>
</dbReference>
<evidence type="ECO:0000256" key="10">
    <source>
        <dbReference type="ARBA" id="ARBA00022622"/>
    </source>
</evidence>
<dbReference type="GO" id="GO:0001819">
    <property type="term" value="P:positive regulation of cytokine production"/>
    <property type="evidence" value="ECO:0007669"/>
    <property type="project" value="TreeGrafter"/>
</dbReference>
<evidence type="ECO:0000256" key="13">
    <source>
        <dbReference type="ARBA" id="ARBA00022859"/>
    </source>
</evidence>